<keyword evidence="1" id="KW-0521">NADP</keyword>
<keyword evidence="2" id="KW-0560">Oxidoreductase</keyword>
<comment type="caution">
    <text evidence="4">The sequence shown here is derived from an EMBL/GenBank/DDBJ whole genome shotgun (WGS) entry which is preliminary data.</text>
</comment>
<evidence type="ECO:0000256" key="2">
    <source>
        <dbReference type="ARBA" id="ARBA00023002"/>
    </source>
</evidence>
<protein>
    <submittedName>
        <fullName evidence="4">NADPH:quinone reductase-like Zn-dependent oxidoreductase</fullName>
    </submittedName>
</protein>
<evidence type="ECO:0000256" key="1">
    <source>
        <dbReference type="ARBA" id="ARBA00022857"/>
    </source>
</evidence>
<sequence length="125" mass="13893">MKTVRFHQTGGPEVLLYEDVATPEPGSGRVQIRVEAVGVNFADVLRRRGDDYPEPSPRPFTLGGEVAGRISKLGADVTGFAVGDLVYATTRTGCMRSTSPSRLKRLCRYRKESPRPRLRRLSFRA</sequence>
<evidence type="ECO:0000313" key="4">
    <source>
        <dbReference type="EMBL" id="MDR6376195.1"/>
    </source>
</evidence>
<dbReference type="SUPFAM" id="SSF50129">
    <property type="entry name" value="GroES-like"/>
    <property type="match status" value="1"/>
</dbReference>
<dbReference type="EMBL" id="JAVDQN010000002">
    <property type="protein sequence ID" value="MDR6376195.1"/>
    <property type="molecule type" value="Genomic_DNA"/>
</dbReference>
<proteinExistence type="predicted"/>
<feature type="domain" description="Alcohol dehydrogenase-like N-terminal" evidence="3">
    <location>
        <begin position="27"/>
        <end position="95"/>
    </location>
</feature>
<evidence type="ECO:0000259" key="3">
    <source>
        <dbReference type="Pfam" id="PF08240"/>
    </source>
</evidence>
<dbReference type="Proteomes" id="UP001185254">
    <property type="component" value="Unassembled WGS sequence"/>
</dbReference>
<name>A0ABU1KYZ7_9BURK</name>
<dbReference type="PANTHER" id="PTHR48106:SF13">
    <property type="entry name" value="QUINONE OXIDOREDUCTASE-RELATED"/>
    <property type="match status" value="1"/>
</dbReference>
<dbReference type="InterPro" id="IPR011032">
    <property type="entry name" value="GroES-like_sf"/>
</dbReference>
<accession>A0ABU1KYZ7</accession>
<dbReference type="Pfam" id="PF08240">
    <property type="entry name" value="ADH_N"/>
    <property type="match status" value="1"/>
</dbReference>
<dbReference type="Gene3D" id="3.90.180.10">
    <property type="entry name" value="Medium-chain alcohol dehydrogenases, catalytic domain"/>
    <property type="match status" value="1"/>
</dbReference>
<organism evidence="4 5">
    <name type="scientific">Paraburkholderia caledonica</name>
    <dbReference type="NCBI Taxonomy" id="134536"/>
    <lineage>
        <taxon>Bacteria</taxon>
        <taxon>Pseudomonadati</taxon>
        <taxon>Pseudomonadota</taxon>
        <taxon>Betaproteobacteria</taxon>
        <taxon>Burkholderiales</taxon>
        <taxon>Burkholderiaceae</taxon>
        <taxon>Paraburkholderia</taxon>
    </lineage>
</organism>
<dbReference type="RefSeq" id="WP_354460190.1">
    <property type="nucleotide sequence ID" value="NZ_JAVDQN010000002.1"/>
</dbReference>
<keyword evidence="5" id="KW-1185">Reference proteome</keyword>
<gene>
    <name evidence="4" type="ORF">J2776_002895</name>
</gene>
<evidence type="ECO:0000313" key="5">
    <source>
        <dbReference type="Proteomes" id="UP001185254"/>
    </source>
</evidence>
<dbReference type="PANTHER" id="PTHR48106">
    <property type="entry name" value="QUINONE OXIDOREDUCTASE PIG3-RELATED"/>
    <property type="match status" value="1"/>
</dbReference>
<dbReference type="InterPro" id="IPR013154">
    <property type="entry name" value="ADH-like_N"/>
</dbReference>
<reference evidence="4 5" key="1">
    <citation type="submission" date="2023-07" db="EMBL/GenBank/DDBJ databases">
        <title>Sorghum-associated microbial communities from plants grown in Nebraska, USA.</title>
        <authorList>
            <person name="Schachtman D."/>
        </authorList>
    </citation>
    <scope>NUCLEOTIDE SEQUENCE [LARGE SCALE GENOMIC DNA]</scope>
    <source>
        <strain evidence="4 5">DS1039</strain>
    </source>
</reference>